<protein>
    <submittedName>
        <fullName evidence="2">Uncharacterized protein</fullName>
    </submittedName>
</protein>
<evidence type="ECO:0000313" key="3">
    <source>
        <dbReference type="Proteomes" id="UP001465755"/>
    </source>
</evidence>
<name>A0AAW1PVJ9_9CHLO</name>
<feature type="compositionally biased region" description="Polar residues" evidence="1">
    <location>
        <begin position="77"/>
        <end position="86"/>
    </location>
</feature>
<sequence>MGAVFGSCCGGSANNGDSDEGHAPMRSGQTSSQPTAADLDARSRAAEAAEARQAKFDQSAVGKATKKSVANAKKDQLNSNGLQRCSSPLALTDAS</sequence>
<comment type="caution">
    <text evidence="2">The sequence shown here is derived from an EMBL/GenBank/DDBJ whole genome shotgun (WGS) entry which is preliminary data.</text>
</comment>
<organism evidence="2 3">
    <name type="scientific">Symbiochloris irregularis</name>
    <dbReference type="NCBI Taxonomy" id="706552"/>
    <lineage>
        <taxon>Eukaryota</taxon>
        <taxon>Viridiplantae</taxon>
        <taxon>Chlorophyta</taxon>
        <taxon>core chlorophytes</taxon>
        <taxon>Trebouxiophyceae</taxon>
        <taxon>Trebouxiales</taxon>
        <taxon>Trebouxiaceae</taxon>
        <taxon>Symbiochloris</taxon>
    </lineage>
</organism>
<accession>A0AAW1PVJ9</accession>
<evidence type="ECO:0000256" key="1">
    <source>
        <dbReference type="SAM" id="MobiDB-lite"/>
    </source>
</evidence>
<evidence type="ECO:0000313" key="2">
    <source>
        <dbReference type="EMBL" id="KAK9813780.1"/>
    </source>
</evidence>
<proteinExistence type="predicted"/>
<dbReference type="Proteomes" id="UP001465755">
    <property type="component" value="Unassembled WGS sequence"/>
</dbReference>
<reference evidence="2 3" key="1">
    <citation type="journal article" date="2024" name="Nat. Commun.">
        <title>Phylogenomics reveals the evolutionary origins of lichenization in chlorophyte algae.</title>
        <authorList>
            <person name="Puginier C."/>
            <person name="Libourel C."/>
            <person name="Otte J."/>
            <person name="Skaloud P."/>
            <person name="Haon M."/>
            <person name="Grisel S."/>
            <person name="Petersen M."/>
            <person name="Berrin J.G."/>
            <person name="Delaux P.M."/>
            <person name="Dal Grande F."/>
            <person name="Keller J."/>
        </authorList>
    </citation>
    <scope>NUCLEOTIDE SEQUENCE [LARGE SCALE GENOMIC DNA]</scope>
    <source>
        <strain evidence="2 3">SAG 2036</strain>
    </source>
</reference>
<dbReference type="EMBL" id="JALJOQ010000003">
    <property type="protein sequence ID" value="KAK9813780.1"/>
    <property type="molecule type" value="Genomic_DNA"/>
</dbReference>
<feature type="compositionally biased region" description="Basic and acidic residues" evidence="1">
    <location>
        <begin position="39"/>
        <end position="55"/>
    </location>
</feature>
<keyword evidence="3" id="KW-1185">Reference proteome</keyword>
<gene>
    <name evidence="2" type="ORF">WJX73_009678</name>
</gene>
<feature type="region of interest" description="Disordered" evidence="1">
    <location>
        <begin position="1"/>
        <end position="95"/>
    </location>
</feature>
<dbReference type="AlphaFoldDB" id="A0AAW1PVJ9"/>